<dbReference type="Gene3D" id="3.10.180.10">
    <property type="entry name" value="2,3-Dihydroxybiphenyl 1,2-Dioxygenase, domain 1"/>
    <property type="match status" value="1"/>
</dbReference>
<dbReference type="CDD" id="cd06588">
    <property type="entry name" value="PhnB_like"/>
    <property type="match status" value="1"/>
</dbReference>
<evidence type="ECO:0000313" key="2">
    <source>
        <dbReference type="EMBL" id="TWR29783.1"/>
    </source>
</evidence>
<name>A0A563UES7_9SPHI</name>
<sequence length="141" mass="15284">MSTISAYINFQNGECAEAMAFYKEILGGELYIQIVKDSPMKDMFPAETQEGVLHASLNGDGFSLLGSDMPDGNAEFTTGAVTLMITKNTVAEMQVTFDKLAEGGSITNPVMEFFAGTMGNLKDKFGVKWGVFTEERLSVKA</sequence>
<dbReference type="InterPro" id="IPR029068">
    <property type="entry name" value="Glyas_Bleomycin-R_OHBP_Dase"/>
</dbReference>
<dbReference type="OrthoDB" id="9795306at2"/>
<keyword evidence="3" id="KW-1185">Reference proteome</keyword>
<organism evidence="2 3">
    <name type="scientific">Mucilaginibacter pallidiroseus</name>
    <dbReference type="NCBI Taxonomy" id="2599295"/>
    <lineage>
        <taxon>Bacteria</taxon>
        <taxon>Pseudomonadati</taxon>
        <taxon>Bacteroidota</taxon>
        <taxon>Sphingobacteriia</taxon>
        <taxon>Sphingobacteriales</taxon>
        <taxon>Sphingobacteriaceae</taxon>
        <taxon>Mucilaginibacter</taxon>
    </lineage>
</organism>
<gene>
    <name evidence="2" type="ORF">FPZ43_07970</name>
</gene>
<comment type="caution">
    <text evidence="2">The sequence shown here is derived from an EMBL/GenBank/DDBJ whole genome shotgun (WGS) entry which is preliminary data.</text>
</comment>
<evidence type="ECO:0000313" key="3">
    <source>
        <dbReference type="Proteomes" id="UP000320042"/>
    </source>
</evidence>
<dbReference type="Proteomes" id="UP000320042">
    <property type="component" value="Unassembled WGS sequence"/>
</dbReference>
<dbReference type="RefSeq" id="WP_146381339.1">
    <property type="nucleotide sequence ID" value="NZ_VOEJ01000003.1"/>
</dbReference>
<proteinExistence type="predicted"/>
<protein>
    <submittedName>
        <fullName evidence="2">VOC family protein</fullName>
    </submittedName>
</protein>
<dbReference type="Pfam" id="PF06983">
    <property type="entry name" value="3-dmu-9_3-mt"/>
    <property type="match status" value="1"/>
</dbReference>
<dbReference type="PANTHER" id="PTHR33990:SF1">
    <property type="entry name" value="PROTEIN YJDN"/>
    <property type="match status" value="1"/>
</dbReference>
<reference evidence="2 3" key="1">
    <citation type="submission" date="2019-07" db="EMBL/GenBank/DDBJ databases">
        <authorList>
            <person name="Kim J."/>
        </authorList>
    </citation>
    <scope>NUCLEOTIDE SEQUENCE [LARGE SCALE GENOMIC DNA]</scope>
    <source>
        <strain evidence="3">dk17</strain>
    </source>
</reference>
<dbReference type="InterPro" id="IPR028973">
    <property type="entry name" value="PhnB-like"/>
</dbReference>
<accession>A0A563UES7</accession>
<feature type="domain" description="PhnB-like" evidence="1">
    <location>
        <begin position="5"/>
        <end position="131"/>
    </location>
</feature>
<dbReference type="PANTHER" id="PTHR33990">
    <property type="entry name" value="PROTEIN YJDN-RELATED"/>
    <property type="match status" value="1"/>
</dbReference>
<dbReference type="SUPFAM" id="SSF54593">
    <property type="entry name" value="Glyoxalase/Bleomycin resistance protein/Dihydroxybiphenyl dioxygenase"/>
    <property type="match status" value="1"/>
</dbReference>
<dbReference type="EMBL" id="VOEJ01000003">
    <property type="protein sequence ID" value="TWR29783.1"/>
    <property type="molecule type" value="Genomic_DNA"/>
</dbReference>
<dbReference type="AlphaFoldDB" id="A0A563UES7"/>
<evidence type="ECO:0000259" key="1">
    <source>
        <dbReference type="Pfam" id="PF06983"/>
    </source>
</evidence>